<comment type="caution">
    <text evidence="2">The sequence shown here is derived from an EMBL/GenBank/DDBJ whole genome shotgun (WGS) entry which is preliminary data.</text>
</comment>
<dbReference type="STRING" id="86259.A0A4Z1NWN5"/>
<dbReference type="Pfam" id="PF00651">
    <property type="entry name" value="BTB"/>
    <property type="match status" value="1"/>
</dbReference>
<dbReference type="PANTHER" id="PTHR47843">
    <property type="entry name" value="BTB DOMAIN-CONTAINING PROTEIN-RELATED"/>
    <property type="match status" value="1"/>
</dbReference>
<evidence type="ECO:0000259" key="1">
    <source>
        <dbReference type="Pfam" id="PF00651"/>
    </source>
</evidence>
<dbReference type="AlphaFoldDB" id="A0A4Z1NWN5"/>
<keyword evidence="3" id="KW-1185">Reference proteome</keyword>
<dbReference type="Proteomes" id="UP000298493">
    <property type="component" value="Unassembled WGS sequence"/>
</dbReference>
<dbReference type="PANTHER" id="PTHR47843:SF5">
    <property type="entry name" value="BTB_POZ DOMAIN PROTEIN"/>
    <property type="match status" value="1"/>
</dbReference>
<organism evidence="2 3">
    <name type="scientific">Venturia nashicola</name>
    <dbReference type="NCBI Taxonomy" id="86259"/>
    <lineage>
        <taxon>Eukaryota</taxon>
        <taxon>Fungi</taxon>
        <taxon>Dikarya</taxon>
        <taxon>Ascomycota</taxon>
        <taxon>Pezizomycotina</taxon>
        <taxon>Dothideomycetes</taxon>
        <taxon>Pleosporomycetidae</taxon>
        <taxon>Venturiales</taxon>
        <taxon>Venturiaceae</taxon>
        <taxon>Venturia</taxon>
    </lineage>
</organism>
<dbReference type="InterPro" id="IPR000210">
    <property type="entry name" value="BTB/POZ_dom"/>
</dbReference>
<dbReference type="EMBL" id="SNSC02000012">
    <property type="protein sequence ID" value="TID19512.1"/>
    <property type="molecule type" value="Genomic_DNA"/>
</dbReference>
<dbReference type="SUPFAM" id="SSF54695">
    <property type="entry name" value="POZ domain"/>
    <property type="match status" value="1"/>
</dbReference>
<accession>A0A4Z1NWN5</accession>
<evidence type="ECO:0000313" key="2">
    <source>
        <dbReference type="EMBL" id="TID19512.1"/>
    </source>
</evidence>
<dbReference type="CDD" id="cd18186">
    <property type="entry name" value="BTB_POZ_ZBTB_KLHL-like"/>
    <property type="match status" value="1"/>
</dbReference>
<protein>
    <recommendedName>
        <fullName evidence="1">BTB domain-containing protein</fullName>
    </recommendedName>
</protein>
<evidence type="ECO:0000313" key="3">
    <source>
        <dbReference type="Proteomes" id="UP000298493"/>
    </source>
</evidence>
<dbReference type="InterPro" id="IPR011333">
    <property type="entry name" value="SKP1/BTB/POZ_sf"/>
</dbReference>
<reference evidence="2 3" key="1">
    <citation type="submission" date="2019-04" db="EMBL/GenBank/DDBJ databases">
        <title>High contiguity whole genome sequence and gene annotation resource for two Venturia nashicola isolates.</title>
        <authorList>
            <person name="Prokchorchik M."/>
            <person name="Won K."/>
            <person name="Lee Y."/>
            <person name="Choi E.D."/>
            <person name="Segonzac C."/>
            <person name="Sohn K.H."/>
        </authorList>
    </citation>
    <scope>NUCLEOTIDE SEQUENCE [LARGE SCALE GENOMIC DNA]</scope>
    <source>
        <strain evidence="2 3">PRI2</strain>
    </source>
</reference>
<gene>
    <name evidence="2" type="ORF">E6O75_ATG06850</name>
</gene>
<sequence length="299" mass="33879">MQEANSLIMAVDAHAAGAHSLLGTGEHSDLVLRCSDGEEFRVHKAVVCAQFRFLRNACKLGKFKEGVENYIDLTIGTSATLSLPLNFLCTLQYELKTIDESLVNDANVYGAADFYTVPALKPTIIEHFSVLLNKFWDTTYFIDSIDIIYNILPSNDRHLRDVVVDTIIKRGLLRNHEGPLAEVLDKAPGLGKDISFRMYGEITQLKSMALKPITDAPLENNRDWHDYLMHDEEVNTRWLCGQLLVVPVLFHLHAKCPTCKGLVSINVYTFWPKGGRIVVDGESQLDRPNWKRWMDIFED</sequence>
<proteinExistence type="predicted"/>
<feature type="domain" description="BTB" evidence="1">
    <location>
        <begin position="24"/>
        <end position="123"/>
    </location>
</feature>
<dbReference type="Gene3D" id="3.30.710.10">
    <property type="entry name" value="Potassium Channel Kv1.1, Chain A"/>
    <property type="match status" value="1"/>
</dbReference>
<dbReference type="OrthoDB" id="6359816at2759"/>
<name>A0A4Z1NWN5_9PEZI</name>